<dbReference type="InterPro" id="IPR003395">
    <property type="entry name" value="RecF/RecN/SMC_N"/>
</dbReference>
<dbReference type="GO" id="GO:0005737">
    <property type="term" value="C:cytoplasm"/>
    <property type="evidence" value="ECO:0007669"/>
    <property type="project" value="UniProtKB-SubCell"/>
</dbReference>
<accession>A0A0W0VDN2</accession>
<evidence type="ECO:0000256" key="3">
    <source>
        <dbReference type="ARBA" id="ARBA00022829"/>
    </source>
</evidence>
<proteinExistence type="inferred from homology"/>
<dbReference type="PIRSF" id="PIRSF005719">
    <property type="entry name" value="SMC"/>
    <property type="match status" value="1"/>
</dbReference>
<dbReference type="HAMAP" id="MF_01894">
    <property type="entry name" value="Smc_prok"/>
    <property type="match status" value="1"/>
</dbReference>
<dbReference type="GO" id="GO:0007059">
    <property type="term" value="P:chromosome segregation"/>
    <property type="evidence" value="ECO:0007669"/>
    <property type="project" value="UniProtKB-UniRule"/>
</dbReference>
<dbReference type="GO" id="GO:0005524">
    <property type="term" value="F:ATP binding"/>
    <property type="evidence" value="ECO:0007669"/>
    <property type="project" value="UniProtKB-UniRule"/>
</dbReference>
<keyword evidence="3" id="KW-0159">Chromosome partition</keyword>
<comment type="subcellular location">
    <subcellularLocation>
        <location evidence="8">Cytoplasm</location>
    </subcellularLocation>
</comment>
<keyword evidence="5 8" id="KW-0175">Coiled coil</keyword>
<feature type="coiled-coil region" evidence="8">
    <location>
        <begin position="191"/>
        <end position="225"/>
    </location>
</feature>
<comment type="subunit">
    <text evidence="8">Homodimer.</text>
</comment>
<dbReference type="GO" id="GO:0016887">
    <property type="term" value="F:ATP hydrolysis activity"/>
    <property type="evidence" value="ECO:0007669"/>
    <property type="project" value="InterPro"/>
</dbReference>
<dbReference type="EMBL" id="LNYJ01000011">
    <property type="protein sequence ID" value="KTD18200.1"/>
    <property type="molecule type" value="Genomic_DNA"/>
</dbReference>
<evidence type="ECO:0000256" key="8">
    <source>
        <dbReference type="HAMAP-Rule" id="MF_01894"/>
    </source>
</evidence>
<dbReference type="RefSeq" id="WP_058471881.1">
    <property type="nucleotide sequence ID" value="NZ_CAAAIC010000010.1"/>
</dbReference>
<comment type="caution">
    <text evidence="10">The sequence shown here is derived from an EMBL/GenBank/DDBJ whole genome shotgun (WGS) entry which is preliminary data.</text>
</comment>
<dbReference type="GO" id="GO:0005694">
    <property type="term" value="C:chromosome"/>
    <property type="evidence" value="ECO:0007669"/>
    <property type="project" value="InterPro"/>
</dbReference>
<comment type="function">
    <text evidence="8">Required for chromosome condensation and partitioning.</text>
</comment>
<evidence type="ECO:0000313" key="11">
    <source>
        <dbReference type="Proteomes" id="UP000055035"/>
    </source>
</evidence>
<feature type="binding site" evidence="8">
    <location>
        <begin position="32"/>
        <end position="39"/>
    </location>
    <ligand>
        <name>ATP</name>
        <dbReference type="ChEBI" id="CHEBI:30616"/>
    </ligand>
</feature>
<organism evidence="10 11">
    <name type="scientific">Legionella jordanis</name>
    <dbReference type="NCBI Taxonomy" id="456"/>
    <lineage>
        <taxon>Bacteria</taxon>
        <taxon>Pseudomonadati</taxon>
        <taxon>Pseudomonadota</taxon>
        <taxon>Gammaproteobacteria</taxon>
        <taxon>Legionellales</taxon>
        <taxon>Legionellaceae</taxon>
        <taxon>Legionella</taxon>
    </lineage>
</organism>
<dbReference type="OrthoDB" id="9808768at2"/>
<dbReference type="GO" id="GO:0030261">
    <property type="term" value="P:chromosome condensation"/>
    <property type="evidence" value="ECO:0007669"/>
    <property type="project" value="UniProtKB-KW"/>
</dbReference>
<evidence type="ECO:0000256" key="2">
    <source>
        <dbReference type="ARBA" id="ARBA00022741"/>
    </source>
</evidence>
<dbReference type="Gene3D" id="3.40.50.300">
    <property type="entry name" value="P-loop containing nucleotide triphosphate hydrolases"/>
    <property type="match status" value="2"/>
</dbReference>
<evidence type="ECO:0000256" key="5">
    <source>
        <dbReference type="ARBA" id="ARBA00023054"/>
    </source>
</evidence>
<dbReference type="AlphaFoldDB" id="A0A0W0VDN2"/>
<dbReference type="Proteomes" id="UP000055035">
    <property type="component" value="Unassembled WGS sequence"/>
</dbReference>
<evidence type="ECO:0000259" key="9">
    <source>
        <dbReference type="Pfam" id="PF02463"/>
    </source>
</evidence>
<feature type="domain" description="RecF/RecN/SMC N-terminal" evidence="9">
    <location>
        <begin position="3"/>
        <end position="131"/>
    </location>
</feature>
<feature type="coiled-coil region" evidence="8">
    <location>
        <begin position="799"/>
        <end position="910"/>
    </location>
</feature>
<dbReference type="STRING" id="456.Ljor_2506"/>
<feature type="coiled-coil region" evidence="8">
    <location>
        <begin position="356"/>
        <end position="390"/>
    </location>
</feature>
<dbReference type="InterPro" id="IPR024704">
    <property type="entry name" value="SMC"/>
</dbReference>
<comment type="similarity">
    <text evidence="8">Belongs to the SMC family.</text>
</comment>
<dbReference type="InterPro" id="IPR011890">
    <property type="entry name" value="SMC_prok"/>
</dbReference>
<evidence type="ECO:0000256" key="1">
    <source>
        <dbReference type="ARBA" id="ARBA00022490"/>
    </source>
</evidence>
<dbReference type="PANTHER" id="PTHR42963">
    <property type="entry name" value="CHROMOSOME PARTITION PROTEIN MUKB"/>
    <property type="match status" value="1"/>
</dbReference>
<dbReference type="GO" id="GO:0003677">
    <property type="term" value="F:DNA binding"/>
    <property type="evidence" value="ECO:0007669"/>
    <property type="project" value="UniProtKB-UniRule"/>
</dbReference>
<dbReference type="PATRIC" id="fig|456.5.peg.2694"/>
<dbReference type="SUPFAM" id="SSF75553">
    <property type="entry name" value="Smc hinge domain"/>
    <property type="match status" value="1"/>
</dbReference>
<keyword evidence="1 8" id="KW-0963">Cytoplasm</keyword>
<feature type="coiled-coil region" evidence="8">
    <location>
        <begin position="435"/>
        <end position="486"/>
    </location>
</feature>
<evidence type="ECO:0000256" key="6">
    <source>
        <dbReference type="ARBA" id="ARBA00023067"/>
    </source>
</evidence>
<dbReference type="NCBIfam" id="TIGR02168">
    <property type="entry name" value="SMC_prok_B"/>
    <property type="match status" value="1"/>
</dbReference>
<dbReference type="InterPro" id="IPR036277">
    <property type="entry name" value="SMC_hinge_sf"/>
</dbReference>
<keyword evidence="4 8" id="KW-0067">ATP-binding</keyword>
<dbReference type="PANTHER" id="PTHR42963:SF1">
    <property type="entry name" value="DUF4476 DOMAIN-CONTAINING PROTEIN"/>
    <property type="match status" value="1"/>
</dbReference>
<keyword evidence="2 8" id="KW-0547">Nucleotide-binding</keyword>
<dbReference type="SUPFAM" id="SSF52540">
    <property type="entry name" value="P-loop containing nucleoside triphosphate hydrolases"/>
    <property type="match status" value="1"/>
</dbReference>
<comment type="domain">
    <text evidence="8">Contains large globular domains required for ATP hydrolysis at each terminus and a third globular domain forming a flexible hinge near the middle of the molecule. These domains are separated by coiled-coil structures.</text>
</comment>
<gene>
    <name evidence="10" type="primary">smc_2</name>
    <name evidence="8" type="synonym">smc</name>
    <name evidence="10" type="ORF">Ljor_2506</name>
</gene>
<dbReference type="InterPro" id="IPR027417">
    <property type="entry name" value="P-loop_NTPase"/>
</dbReference>
<dbReference type="GO" id="GO:0006260">
    <property type="term" value="P:DNA replication"/>
    <property type="evidence" value="ECO:0007669"/>
    <property type="project" value="UniProtKB-UniRule"/>
</dbReference>
<dbReference type="GO" id="GO:0007062">
    <property type="term" value="P:sister chromatid cohesion"/>
    <property type="evidence" value="ECO:0007669"/>
    <property type="project" value="InterPro"/>
</dbReference>
<reference evidence="10 11" key="1">
    <citation type="submission" date="2015-11" db="EMBL/GenBank/DDBJ databases">
        <title>Genomic analysis of 38 Legionella species identifies large and diverse effector repertoires.</title>
        <authorList>
            <person name="Burstein D."/>
            <person name="Amaro F."/>
            <person name="Zusman T."/>
            <person name="Lifshitz Z."/>
            <person name="Cohen O."/>
            <person name="Gilbert J.A."/>
            <person name="Pupko T."/>
            <person name="Shuman H.A."/>
            <person name="Segal G."/>
        </authorList>
    </citation>
    <scope>NUCLEOTIDE SEQUENCE [LARGE SCALE GENOMIC DNA]</scope>
    <source>
        <strain evidence="10 11">BL-540</strain>
    </source>
</reference>
<evidence type="ECO:0000313" key="10">
    <source>
        <dbReference type="EMBL" id="KTD18200.1"/>
    </source>
</evidence>
<feature type="coiled-coil region" evidence="8">
    <location>
        <begin position="980"/>
        <end position="1007"/>
    </location>
</feature>
<evidence type="ECO:0000256" key="7">
    <source>
        <dbReference type="ARBA" id="ARBA00023125"/>
    </source>
</evidence>
<dbReference type="Pfam" id="PF02463">
    <property type="entry name" value="SMC_N"/>
    <property type="match status" value="2"/>
</dbReference>
<evidence type="ECO:0000256" key="4">
    <source>
        <dbReference type="ARBA" id="ARBA00022840"/>
    </source>
</evidence>
<feature type="coiled-coil region" evidence="8">
    <location>
        <begin position="659"/>
        <end position="770"/>
    </location>
</feature>
<protein>
    <recommendedName>
        <fullName evidence="8">Chromosome partition protein Smc</fullName>
    </recommendedName>
</protein>
<dbReference type="CDD" id="cd03278">
    <property type="entry name" value="ABC_SMC_barmotin"/>
    <property type="match status" value="2"/>
</dbReference>
<keyword evidence="11" id="KW-1185">Reference proteome</keyword>
<keyword evidence="6" id="KW-0226">DNA condensation</keyword>
<name>A0A0W0VDN2_9GAMM</name>
<dbReference type="InterPro" id="IPR050308">
    <property type="entry name" value="MukB/SMC"/>
</dbReference>
<feature type="domain" description="RecF/RecN/SMC N-terminal" evidence="9">
    <location>
        <begin position="677"/>
        <end position="1149"/>
    </location>
</feature>
<keyword evidence="7 8" id="KW-0238">DNA-binding</keyword>
<sequence length="1165" mass="133748">MQLKELKLAGFKSFVDPTVIPFPSQLVAVVGPNGCGKSNVIDAVRWVMGESSAKNLRGESMSDVIFNGSTNRKAVGQASVELVFDNSLGRLTGQFGSYQEISVKRVVSRDGESSYYLNGTRCRRKDITDIFLGTGAGARGYSIIGQGTISRIVEARPEELRTYLEEAAGVSKYKERRRETLLRISHTRENLARVADIRDELDKQLQRLERQAKAAERYKILKTEERLYKAQIMALKWRDYSAEQAIKKQEIAELLAAYEQHQANAAETYKQSIIFREKLHEDNEGFQQIQSHFYHLATEIARQEEAIQQNQREKIRLQKDQQQIQNDWQAAHYQIAQDSEFLNHSETTIRELGGNLLSLQEELLAQEKSLQAFEAEKANWNSKNEALQAHLNQSVRELQLKEMRSRHLAERRQQILLRLEKINEEDKVAELDLLTERLNGQKDLLSSLVEQLKQKENNYQISFQELESTRQKLSEVQVNLHQMQDELYELSTKQASISALQQAALGQVNQQEDLTEWPEAKRVIESLQVDKEWQYACELLLGEVLQGLLFDSLDEIWPQLKNIELNTALFLSPTSRQENQGSFPRLLDKISGSYPACWHHLEHVYAAMDLTQALSWLPQLNEQESIITPDGYWLAKNWIKIAKSNQQNPSGLLVRQEELIQLNEKLSVTQARLDELKSSRDRLQAQLQESEQILEKQKQELSKAREEFRILELDIGNKEQAFRQAQQRRTLLLEEKQALLSDLEALAEEDEELAQELQSLQESSQGYEVEHQRMLVEKKSWEDSLHEQQQRVRENRALLHQTQLNFDREKIKIQQLSENIKRDRLRLNTLEERLEELSQQLTSIDEPAERLVQNLNDKIAKHRELDEHLNHARDNLNALNKQVEEFEALSRAEEKRAHALQEKIQQIQMQEQALAVRANGVIESLTELGLSLKEVLDHLPEQMTTLVREQDLAEINEKIKRLGAINLAAIEEYEVESKRKQHLDEQYRDLTEALATLDAAIEKMDKETLQLLKTTFNDVNAAFQALFPRLFGGGRAMLELTCDNLLEAGIVVMAQPPGKRNSTIHLLSGGEKAMTAVALVFAIFQLNPSPFCMLDEVDAPLDDVNVGRFCTLVKEMSQFVQFLFITHNKVTMELADHLIGVTMREPGVSRIVAVDVEQALSMSSS</sequence>
<feature type="coiled-coil region" evidence="8">
    <location>
        <begin position="300"/>
        <end position="327"/>
    </location>
</feature>